<dbReference type="PANTHER" id="PTHR11058">
    <property type="entry name" value="NADH-UBIQUINONE OXIDOREDUCTASE CHAIN 3"/>
    <property type="match status" value="1"/>
</dbReference>
<comment type="function">
    <text evidence="1">Core subunit of the mitochondrial membrane respiratory chain NADH dehydrogenase (Complex I) that is believed to belong to the minimal assembly required for catalysis. Complex I functions in the transfer of electrons from NADH to the respiratory chain. The immediate electron acceptor for the enzyme is believed to be ubiquinone.</text>
</comment>
<evidence type="ECO:0000256" key="6">
    <source>
        <dbReference type="ARBA" id="ARBA00022692"/>
    </source>
</evidence>
<evidence type="ECO:0000256" key="1">
    <source>
        <dbReference type="ARBA" id="ARBA00003257"/>
    </source>
</evidence>
<geneLocation type="mitochondrion" evidence="14"/>
<dbReference type="EMBL" id="KT946995">
    <property type="protein sequence ID" value="ANG44802.1"/>
    <property type="molecule type" value="Genomic_DNA"/>
</dbReference>
<keyword evidence="7 13" id="KW-1278">Translocase</keyword>
<dbReference type="InterPro" id="IPR000440">
    <property type="entry name" value="NADH_UbQ/plastoQ_OxRdtase_su3"/>
</dbReference>
<dbReference type="GO" id="GO:0030964">
    <property type="term" value="C:NADH dehydrogenase complex"/>
    <property type="evidence" value="ECO:0007669"/>
    <property type="project" value="TreeGrafter"/>
</dbReference>
<evidence type="ECO:0000256" key="3">
    <source>
        <dbReference type="ARBA" id="ARBA00008472"/>
    </source>
</evidence>
<keyword evidence="10 13" id="KW-0830">Ubiquinone</keyword>
<keyword evidence="13 14" id="KW-0496">Mitochondrion</keyword>
<protein>
    <recommendedName>
        <fullName evidence="4 13">NADH-ubiquinone oxidoreductase chain 3</fullName>
        <ecNumber evidence="13">7.1.1.2</ecNumber>
    </recommendedName>
</protein>
<comment type="subcellular location">
    <subcellularLocation>
        <location evidence="2 13">Mitochondrion membrane</location>
        <topology evidence="2 13">Multi-pass membrane protein</topology>
    </subcellularLocation>
</comment>
<evidence type="ECO:0000256" key="8">
    <source>
        <dbReference type="ARBA" id="ARBA00022989"/>
    </source>
</evidence>
<keyword evidence="9 13" id="KW-0520">NAD</keyword>
<dbReference type="AlphaFoldDB" id="A0A2H4E7K2"/>
<keyword evidence="6 13" id="KW-0812">Transmembrane</keyword>
<evidence type="ECO:0000256" key="7">
    <source>
        <dbReference type="ARBA" id="ARBA00022967"/>
    </source>
</evidence>
<dbReference type="InterPro" id="IPR038430">
    <property type="entry name" value="NDAH_ubi_oxred_su3_sf"/>
</dbReference>
<dbReference type="GO" id="GO:0008137">
    <property type="term" value="F:NADH dehydrogenase (ubiquinone) activity"/>
    <property type="evidence" value="ECO:0007669"/>
    <property type="project" value="UniProtKB-UniRule"/>
</dbReference>
<dbReference type="GO" id="GO:0031966">
    <property type="term" value="C:mitochondrial membrane"/>
    <property type="evidence" value="ECO:0007669"/>
    <property type="project" value="UniProtKB-SubCell"/>
</dbReference>
<dbReference type="Pfam" id="PF00507">
    <property type="entry name" value="Oxidored_q4"/>
    <property type="match status" value="1"/>
</dbReference>
<gene>
    <name evidence="14" type="primary">nad3</name>
</gene>
<proteinExistence type="inferred from homology"/>
<dbReference type="HAMAP" id="MF_01394">
    <property type="entry name" value="NDH1_NuoA"/>
    <property type="match status" value="1"/>
</dbReference>
<evidence type="ECO:0000313" key="14">
    <source>
        <dbReference type="EMBL" id="ANG44802.1"/>
    </source>
</evidence>
<dbReference type="Gene3D" id="1.20.58.1610">
    <property type="entry name" value="NADH:ubiquinone/plastoquinone oxidoreductase, chain 3"/>
    <property type="match status" value="1"/>
</dbReference>
<evidence type="ECO:0000256" key="12">
    <source>
        <dbReference type="ARBA" id="ARBA00049551"/>
    </source>
</evidence>
<dbReference type="GeneID" id="35447201"/>
<evidence type="ECO:0000256" key="4">
    <source>
        <dbReference type="ARBA" id="ARBA00021007"/>
    </source>
</evidence>
<organism evidence="14">
    <name type="scientific">Pectinodesmus pectinatus</name>
    <dbReference type="NCBI Taxonomy" id="91197"/>
    <lineage>
        <taxon>Eukaryota</taxon>
        <taxon>Viridiplantae</taxon>
        <taxon>Chlorophyta</taxon>
        <taxon>core chlorophytes</taxon>
        <taxon>Chlorophyceae</taxon>
        <taxon>CS clade</taxon>
        <taxon>Sphaeropleales</taxon>
        <taxon>Scenedesmaceae</taxon>
        <taxon>Pectinodesmus</taxon>
    </lineage>
</organism>
<name>A0A2H4E7K2_9CHLO</name>
<feature type="transmembrane region" description="Helical" evidence="13">
    <location>
        <begin position="57"/>
        <end position="81"/>
    </location>
</feature>
<reference evidence="14" key="1">
    <citation type="submission" date="2015-10" db="EMBL/GenBank/DDBJ databases">
        <authorList>
            <person name="Gilbert D.G."/>
        </authorList>
    </citation>
    <scope>NUCLEOTIDE SEQUENCE</scope>
</reference>
<evidence type="ECO:0000256" key="5">
    <source>
        <dbReference type="ARBA" id="ARBA00022448"/>
    </source>
</evidence>
<evidence type="ECO:0000256" key="2">
    <source>
        <dbReference type="ARBA" id="ARBA00004225"/>
    </source>
</evidence>
<sequence>MTEYVGVLLYIAIATGLGIVILFASYKVRPRRLDLEKATAYECGFEPFGEARSPFDVGFYLVAILFLVFDIEVAFLLPWVLGGISTGTSGFFSLILFLVVLVIGFVFEWQKGRLEWS</sequence>
<comment type="similarity">
    <text evidence="3 13">Belongs to the complex I subunit 3 family.</text>
</comment>
<dbReference type="InterPro" id="IPR023043">
    <property type="entry name" value="NAD(P)H_OxRDtase_bac/plastid"/>
</dbReference>
<dbReference type="RefSeq" id="YP_009449865.1">
    <property type="nucleotide sequence ID" value="NC_036659.1"/>
</dbReference>
<feature type="transmembrane region" description="Helical" evidence="13">
    <location>
        <begin position="87"/>
        <end position="107"/>
    </location>
</feature>
<comment type="catalytic activity">
    <reaction evidence="12 13">
        <text>a ubiquinone + NADH + 5 H(+)(in) = a ubiquinol + NAD(+) + 4 H(+)(out)</text>
        <dbReference type="Rhea" id="RHEA:29091"/>
        <dbReference type="Rhea" id="RHEA-COMP:9565"/>
        <dbReference type="Rhea" id="RHEA-COMP:9566"/>
        <dbReference type="ChEBI" id="CHEBI:15378"/>
        <dbReference type="ChEBI" id="CHEBI:16389"/>
        <dbReference type="ChEBI" id="CHEBI:17976"/>
        <dbReference type="ChEBI" id="CHEBI:57540"/>
        <dbReference type="ChEBI" id="CHEBI:57945"/>
        <dbReference type="EC" id="7.1.1.2"/>
    </reaction>
</comment>
<feature type="transmembrane region" description="Helical" evidence="13">
    <location>
        <begin position="6"/>
        <end position="26"/>
    </location>
</feature>
<keyword evidence="8 13" id="KW-1133">Transmembrane helix</keyword>
<dbReference type="GO" id="GO:0016651">
    <property type="term" value="F:oxidoreductase activity, acting on NAD(P)H"/>
    <property type="evidence" value="ECO:0007669"/>
    <property type="project" value="InterPro"/>
</dbReference>
<keyword evidence="5 13" id="KW-0813">Transport</keyword>
<evidence type="ECO:0000256" key="10">
    <source>
        <dbReference type="ARBA" id="ARBA00023075"/>
    </source>
</evidence>
<keyword evidence="11 13" id="KW-0472">Membrane</keyword>
<evidence type="ECO:0000256" key="11">
    <source>
        <dbReference type="ARBA" id="ARBA00023136"/>
    </source>
</evidence>
<keyword evidence="13" id="KW-0679">Respiratory chain</keyword>
<dbReference type="PANTHER" id="PTHR11058:SF9">
    <property type="entry name" value="NADH-UBIQUINONE OXIDOREDUCTASE CHAIN 3"/>
    <property type="match status" value="1"/>
</dbReference>
<accession>A0A2H4E7K2</accession>
<evidence type="ECO:0000256" key="13">
    <source>
        <dbReference type="RuleBase" id="RU003640"/>
    </source>
</evidence>
<evidence type="ECO:0000256" key="9">
    <source>
        <dbReference type="ARBA" id="ARBA00023027"/>
    </source>
</evidence>
<dbReference type="EC" id="7.1.1.2" evidence="13"/>
<comment type="function">
    <text evidence="13">Core subunit of the mitochondrial membrane respiratory chain NADH dehydrogenase (Complex I) which catalyzes electron transfer from NADH through the respiratory chain, using ubiquinone as an electron acceptor. Essential for the catalytic activity of complex I.</text>
</comment>
<dbReference type="FunFam" id="1.20.58.1610:FF:000004">
    <property type="entry name" value="NADH-quinone oxidoreductase subunit A"/>
    <property type="match status" value="1"/>
</dbReference>
<keyword evidence="13" id="KW-0249">Electron transport</keyword>